<gene>
    <name evidence="7" type="ORF">M5K25_004901</name>
</gene>
<evidence type="ECO:0000256" key="3">
    <source>
        <dbReference type="ARBA" id="ARBA00037597"/>
    </source>
</evidence>
<reference evidence="7 8" key="1">
    <citation type="journal article" date="2024" name="Plant Biotechnol. J.">
        <title>Dendrobium thyrsiflorum genome and its molecular insights into genes involved in important horticultural traits.</title>
        <authorList>
            <person name="Chen B."/>
            <person name="Wang J.Y."/>
            <person name="Zheng P.J."/>
            <person name="Li K.L."/>
            <person name="Liang Y.M."/>
            <person name="Chen X.F."/>
            <person name="Zhang C."/>
            <person name="Zhao X."/>
            <person name="He X."/>
            <person name="Zhang G.Q."/>
            <person name="Liu Z.J."/>
            <person name="Xu Q."/>
        </authorList>
    </citation>
    <scope>NUCLEOTIDE SEQUENCE [LARGE SCALE GENOMIC DNA]</scope>
    <source>
        <strain evidence="7">GZMU011</strain>
    </source>
</reference>
<keyword evidence="8" id="KW-1185">Reference proteome</keyword>
<keyword evidence="2 4" id="KW-0694">RNA-binding</keyword>
<dbReference type="CDD" id="cd19908">
    <property type="entry name" value="DSRM_AtDRB-like_rpt2"/>
    <property type="match status" value="1"/>
</dbReference>
<feature type="domain" description="DRBM" evidence="6">
    <location>
        <begin position="1"/>
        <end position="70"/>
    </location>
</feature>
<comment type="function">
    <text evidence="3">Binds double-stranded RNA.</text>
</comment>
<evidence type="ECO:0000256" key="4">
    <source>
        <dbReference type="PROSITE-ProRule" id="PRU00266"/>
    </source>
</evidence>
<evidence type="ECO:0000313" key="8">
    <source>
        <dbReference type="Proteomes" id="UP001552299"/>
    </source>
</evidence>
<dbReference type="Pfam" id="PF00035">
    <property type="entry name" value="dsrm"/>
    <property type="match status" value="2"/>
</dbReference>
<dbReference type="CDD" id="cd19907">
    <property type="entry name" value="DSRM_AtDRB-like_rpt1"/>
    <property type="match status" value="1"/>
</dbReference>
<feature type="region of interest" description="Disordered" evidence="5">
    <location>
        <begin position="283"/>
        <end position="356"/>
    </location>
</feature>
<feature type="compositionally biased region" description="Basic and acidic residues" evidence="5">
    <location>
        <begin position="331"/>
        <end position="340"/>
    </location>
</feature>
<dbReference type="EMBL" id="JANQDX010000005">
    <property type="protein sequence ID" value="KAL0924095.1"/>
    <property type="molecule type" value="Genomic_DNA"/>
</dbReference>
<dbReference type="Gene3D" id="3.30.160.20">
    <property type="match status" value="2"/>
</dbReference>
<dbReference type="Proteomes" id="UP001552299">
    <property type="component" value="Unassembled WGS sequence"/>
</dbReference>
<evidence type="ECO:0000256" key="1">
    <source>
        <dbReference type="ARBA" id="ARBA00022737"/>
    </source>
</evidence>
<feature type="compositionally biased region" description="Polar residues" evidence="5">
    <location>
        <begin position="341"/>
        <end position="351"/>
    </location>
</feature>
<dbReference type="AlphaFoldDB" id="A0ABD0VH91"/>
<proteinExistence type="predicted"/>
<comment type="caution">
    <text evidence="7">The sequence shown here is derived from an EMBL/GenBank/DDBJ whole genome shotgun (WGS) entry which is preliminary data.</text>
</comment>
<dbReference type="PANTHER" id="PTHR46031">
    <property type="match status" value="1"/>
</dbReference>
<dbReference type="PROSITE" id="PS50137">
    <property type="entry name" value="DS_RBD"/>
    <property type="match status" value="2"/>
</dbReference>
<dbReference type="InterPro" id="IPR044450">
    <property type="entry name" value="AtDRB-like_DSRM_1"/>
</dbReference>
<sequence>MYKNQLQELAQRSCFNLPSYACVREGPDHAPRFKASVNFNGEIFQGPSHCTTLRQAEHAAAEIALTNLSSRAPSRSLAARVLDETGVYKNLLQETTHRAGLKLPVYTTVRSGPGHQPVFTSAVELAGMCVAGDPAKTKKQAEKNAAMAAWFALKQMPDLDSLTRPKDASEGCGGGGEEQEQVVRYLHNLKPKEENKQAKQREHCPQQQQKQKRKLVGFNDGTSPAASPHRSLRFQQQWRSLEPLADCSLIHPSQQQQKNCSFLAPALSTGPKVMSPLLFTLNSSVSPQEPSSSSKGTINSSTFHATSRPIPSLVGNSTSQPRSQEIPTLSDGKKGERLQEKASQGKSSSSPVLAHPFADPNPSVFAAQAFSPPHLNIPIKTAPLRNSSTISVPRMMNTGGFHAHGIAPAVQIRSVIPVCAAPPMRQPQQPPATNILPALKETEDDISAATSKLNKLQL</sequence>
<dbReference type="InterPro" id="IPR044451">
    <property type="entry name" value="AtDRB-like_DSRM_2"/>
</dbReference>
<feature type="compositionally biased region" description="Polar residues" evidence="5">
    <location>
        <begin position="314"/>
        <end position="327"/>
    </location>
</feature>
<organism evidence="7 8">
    <name type="scientific">Dendrobium thyrsiflorum</name>
    <name type="common">Pinecone-like raceme dendrobium</name>
    <name type="synonym">Orchid</name>
    <dbReference type="NCBI Taxonomy" id="117978"/>
    <lineage>
        <taxon>Eukaryota</taxon>
        <taxon>Viridiplantae</taxon>
        <taxon>Streptophyta</taxon>
        <taxon>Embryophyta</taxon>
        <taxon>Tracheophyta</taxon>
        <taxon>Spermatophyta</taxon>
        <taxon>Magnoliopsida</taxon>
        <taxon>Liliopsida</taxon>
        <taxon>Asparagales</taxon>
        <taxon>Orchidaceae</taxon>
        <taxon>Epidendroideae</taxon>
        <taxon>Malaxideae</taxon>
        <taxon>Dendrobiinae</taxon>
        <taxon>Dendrobium</taxon>
    </lineage>
</organism>
<evidence type="ECO:0000259" key="6">
    <source>
        <dbReference type="PROSITE" id="PS50137"/>
    </source>
</evidence>
<evidence type="ECO:0000256" key="2">
    <source>
        <dbReference type="ARBA" id="ARBA00022884"/>
    </source>
</evidence>
<protein>
    <recommendedName>
        <fullName evidence="6">DRBM domain-containing protein</fullName>
    </recommendedName>
</protein>
<dbReference type="GO" id="GO:0003725">
    <property type="term" value="F:double-stranded RNA binding"/>
    <property type="evidence" value="ECO:0007669"/>
    <property type="project" value="UniProtKB-ARBA"/>
</dbReference>
<dbReference type="InterPro" id="IPR014720">
    <property type="entry name" value="dsRBD_dom"/>
</dbReference>
<accession>A0ABD0VH91</accession>
<feature type="region of interest" description="Disordered" evidence="5">
    <location>
        <begin position="193"/>
        <end position="232"/>
    </location>
</feature>
<evidence type="ECO:0000313" key="7">
    <source>
        <dbReference type="EMBL" id="KAL0924095.1"/>
    </source>
</evidence>
<dbReference type="FunFam" id="3.30.160.20:FF:000036">
    <property type="entry name" value="Double-stranded RNA-binding protein 2"/>
    <property type="match status" value="2"/>
</dbReference>
<evidence type="ECO:0000256" key="5">
    <source>
        <dbReference type="SAM" id="MobiDB-lite"/>
    </source>
</evidence>
<feature type="domain" description="DRBM" evidence="6">
    <location>
        <begin position="87"/>
        <end position="155"/>
    </location>
</feature>
<dbReference type="SMART" id="SM00358">
    <property type="entry name" value="DSRM"/>
    <property type="match status" value="2"/>
</dbReference>
<keyword evidence="1" id="KW-0677">Repeat</keyword>
<dbReference type="PANTHER" id="PTHR46031:SF29">
    <property type="entry name" value="DRBM DOMAIN-CONTAINING PROTEIN"/>
    <property type="match status" value="1"/>
</dbReference>
<dbReference type="SUPFAM" id="SSF54768">
    <property type="entry name" value="dsRNA-binding domain-like"/>
    <property type="match status" value="2"/>
</dbReference>
<feature type="compositionally biased region" description="Low complexity" evidence="5">
    <location>
        <begin position="283"/>
        <end position="301"/>
    </location>
</feature>
<name>A0ABD0VH91_DENTH</name>
<feature type="compositionally biased region" description="Basic and acidic residues" evidence="5">
    <location>
        <begin position="193"/>
        <end position="204"/>
    </location>
</feature>